<dbReference type="Proteomes" id="UP000307510">
    <property type="component" value="Unassembled WGS sequence"/>
</dbReference>
<accession>A0A5R8ZZH7</accession>
<dbReference type="EMBL" id="VASG01000006">
    <property type="protein sequence ID" value="TLP71334.1"/>
    <property type="molecule type" value="Genomic_DNA"/>
</dbReference>
<dbReference type="AlphaFoldDB" id="A0A5R8ZZH7"/>
<dbReference type="RefSeq" id="WP_138215534.1">
    <property type="nucleotide sequence ID" value="NZ_VASG01000006.1"/>
</dbReference>
<name>A0A5R8ZZH7_PSENT</name>
<protein>
    <submittedName>
        <fullName evidence="1">Uncharacterized protein</fullName>
    </submittedName>
</protein>
<evidence type="ECO:0000313" key="1">
    <source>
        <dbReference type="EMBL" id="TLP71334.1"/>
    </source>
</evidence>
<evidence type="ECO:0000313" key="2">
    <source>
        <dbReference type="Proteomes" id="UP000307510"/>
    </source>
</evidence>
<organism evidence="1 2">
    <name type="scientific">Pseudomonas nitroreducens</name>
    <dbReference type="NCBI Taxonomy" id="46680"/>
    <lineage>
        <taxon>Bacteria</taxon>
        <taxon>Pseudomonadati</taxon>
        <taxon>Pseudomonadota</taxon>
        <taxon>Gammaproteobacteria</taxon>
        <taxon>Pseudomonadales</taxon>
        <taxon>Pseudomonadaceae</taxon>
        <taxon>Pseudomonas</taxon>
    </lineage>
</organism>
<sequence length="226" mass="24791">MHPELAQWHAKLNSRRDLMSHPEEHRQAMTDGAQALLARGVITSDEWLELCDLVTGAYSFAIEQRAAELFHPASAYVVLDQSGQLVGKGSRDILAFNAAKSTPLQVKYGEAGTLQAFTGPAFNYLSGSIQGLVLTMENGRRFTLVEVGRYLRGGEYVEAITDPDGFRLLLDMIETAQEAGDVARASHLERRAEVSPFRVCPACRANFATLDECTRCAGLGFIRVTV</sequence>
<reference evidence="1 2" key="1">
    <citation type="submission" date="2019-05" db="EMBL/GenBank/DDBJ databases">
        <authorList>
            <person name="Moore K."/>
            <person name="O'Neill P."/>
            <person name="Farbos A."/>
            <person name="Studholme D.J."/>
        </authorList>
    </citation>
    <scope>NUCLEOTIDE SEQUENCE [LARGE SCALE GENOMIC DNA]</scope>
    <source>
        <strain evidence="1 2">DSM 9128</strain>
    </source>
</reference>
<proteinExistence type="predicted"/>
<reference evidence="2" key="2">
    <citation type="submission" date="2019-06" db="EMBL/GenBank/DDBJ databases">
        <title>AzeR, a transcriptional regulator that responds to azelaic acid in Pseudomonas nitroreducens.</title>
        <authorList>
            <person name="Bez C."/>
            <person name="Javvadi S.G."/>
            <person name="Bertani I."/>
            <person name="Devescovi G."/>
            <person name="Studholme D.J."/>
            <person name="Geller A."/>
            <person name="Levy A."/>
            <person name="Venturi V."/>
        </authorList>
    </citation>
    <scope>NUCLEOTIDE SEQUENCE [LARGE SCALE GENOMIC DNA]</scope>
    <source>
        <strain evidence="2">DSM 9128</strain>
    </source>
</reference>
<comment type="caution">
    <text evidence="1">The sequence shown here is derived from an EMBL/GenBank/DDBJ whole genome shotgun (WGS) entry which is preliminary data.</text>
</comment>
<gene>
    <name evidence="1" type="ORF">FEA48_21160</name>
</gene>